<reference evidence="4 5" key="1">
    <citation type="submission" date="2017-06" db="EMBL/GenBank/DDBJ databases">
        <title>Draft genome sequence of a variant of Elsinoe murrayae.</title>
        <authorList>
            <person name="Cheng Q."/>
        </authorList>
    </citation>
    <scope>NUCLEOTIDE SEQUENCE [LARGE SCALE GENOMIC DNA]</scope>
    <source>
        <strain evidence="4 5">CQ-2017a</strain>
    </source>
</reference>
<dbReference type="InterPro" id="IPR040115">
    <property type="entry name" value="Lnp"/>
</dbReference>
<keyword evidence="1" id="KW-0256">Endoplasmic reticulum</keyword>
<feature type="transmembrane region" description="Helical" evidence="1">
    <location>
        <begin position="47"/>
        <end position="69"/>
    </location>
</feature>
<evidence type="ECO:0000259" key="3">
    <source>
        <dbReference type="Pfam" id="PF10058"/>
    </source>
</evidence>
<dbReference type="Proteomes" id="UP000243797">
    <property type="component" value="Unassembled WGS sequence"/>
</dbReference>
<feature type="region of interest" description="Disordered" evidence="2">
    <location>
        <begin position="136"/>
        <end position="245"/>
    </location>
</feature>
<dbReference type="GO" id="GO:1903373">
    <property type="term" value="P:positive regulation of endoplasmic reticulum tubular network organization"/>
    <property type="evidence" value="ECO:0007669"/>
    <property type="project" value="UniProtKB-UniRule"/>
</dbReference>
<feature type="compositionally biased region" description="Basic and acidic residues" evidence="2">
    <location>
        <begin position="182"/>
        <end position="196"/>
    </location>
</feature>
<protein>
    <recommendedName>
        <fullName evidence="1">Endoplasmic reticulum junction formation protein lunapark</fullName>
    </recommendedName>
</protein>
<comment type="subcellular location">
    <subcellularLocation>
        <location evidence="1">Endoplasmic reticulum membrane</location>
        <topology evidence="1">Multi-pass membrane protein</topology>
    </subcellularLocation>
</comment>
<keyword evidence="1" id="KW-0472">Membrane</keyword>
<feature type="domain" description="Lunapark zinc ribbon" evidence="3">
    <location>
        <begin position="249"/>
        <end position="305"/>
    </location>
</feature>
<feature type="compositionally biased region" description="Polar residues" evidence="2">
    <location>
        <begin position="328"/>
        <end position="343"/>
    </location>
</feature>
<dbReference type="GO" id="GO:0071788">
    <property type="term" value="P:endoplasmic reticulum tubular network maintenance"/>
    <property type="evidence" value="ECO:0007669"/>
    <property type="project" value="UniProtKB-UniRule"/>
</dbReference>
<dbReference type="PANTHER" id="PTHR22166">
    <property type="entry name" value="ENDOPLASMIC RETICULUM JUNCTION FORMATION PROTEIN LUNAPARK"/>
    <property type="match status" value="1"/>
</dbReference>
<keyword evidence="1" id="KW-0863">Zinc-finger</keyword>
<keyword evidence="1" id="KW-0812">Transmembrane</keyword>
<evidence type="ECO:0000313" key="5">
    <source>
        <dbReference type="Proteomes" id="UP000243797"/>
    </source>
</evidence>
<comment type="domain">
    <text evidence="1">The C4-type zinc finger motif is necessary both for its ER three-way tubular junction localization and formation.</text>
</comment>
<evidence type="ECO:0000256" key="1">
    <source>
        <dbReference type="RuleBase" id="RU367073"/>
    </source>
</evidence>
<dbReference type="OrthoDB" id="1725934at2759"/>
<keyword evidence="1" id="KW-1133">Transmembrane helix</keyword>
<keyword evidence="1" id="KW-0479">Metal-binding</keyword>
<organism evidence="4 5">
    <name type="scientific">Sphaceloma murrayae</name>
    <dbReference type="NCBI Taxonomy" id="2082308"/>
    <lineage>
        <taxon>Eukaryota</taxon>
        <taxon>Fungi</taxon>
        <taxon>Dikarya</taxon>
        <taxon>Ascomycota</taxon>
        <taxon>Pezizomycotina</taxon>
        <taxon>Dothideomycetes</taxon>
        <taxon>Dothideomycetidae</taxon>
        <taxon>Myriangiales</taxon>
        <taxon>Elsinoaceae</taxon>
        <taxon>Sphaceloma</taxon>
    </lineage>
</organism>
<feature type="compositionally biased region" description="Polar residues" evidence="2">
    <location>
        <begin position="368"/>
        <end position="379"/>
    </location>
</feature>
<dbReference type="GO" id="GO:0008270">
    <property type="term" value="F:zinc ion binding"/>
    <property type="evidence" value="ECO:0007669"/>
    <property type="project" value="UniProtKB-KW"/>
</dbReference>
<dbReference type="GO" id="GO:0098826">
    <property type="term" value="C:endoplasmic reticulum tubular network membrane"/>
    <property type="evidence" value="ECO:0007669"/>
    <property type="project" value="UniProtKB-UniRule"/>
</dbReference>
<dbReference type="Pfam" id="PF10058">
    <property type="entry name" value="Zn_ribbon_10"/>
    <property type="match status" value="1"/>
</dbReference>
<comment type="similarity">
    <text evidence="1">Belongs to the lunapark family.</text>
</comment>
<feature type="compositionally biased region" description="Low complexity" evidence="2">
    <location>
        <begin position="214"/>
        <end position="224"/>
    </location>
</feature>
<gene>
    <name evidence="4" type="ORF">CAC42_7232</name>
</gene>
<feature type="transmembrane region" description="Helical" evidence="1">
    <location>
        <begin position="75"/>
        <end position="95"/>
    </location>
</feature>
<accession>A0A2K1QPZ6</accession>
<feature type="compositionally biased region" description="Low complexity" evidence="2">
    <location>
        <begin position="159"/>
        <end position="170"/>
    </location>
</feature>
<comment type="caution">
    <text evidence="4">The sequence shown here is derived from an EMBL/GenBank/DDBJ whole genome shotgun (WGS) entry which is preliminary data.</text>
</comment>
<proteinExistence type="inferred from homology"/>
<dbReference type="EMBL" id="NKHZ01000052">
    <property type="protein sequence ID" value="PNS17178.1"/>
    <property type="molecule type" value="Genomic_DNA"/>
</dbReference>
<sequence length="385" mass="42192">MVKFWPFGGDDTSAAGFEKVLSHLAERINKASAKDTRLRTQQRRYRALWTLYTGFAYLLALLILVLVVGRSNWDVTEYTLLAAIPPLIYIVRLLIDTFYNYRINGTQSYLEDLYKQRSDAIEKLKAATKYNSTQQLLDKYGGSAPKAAKGPSKERKPSQQKQPQPVVVQRTGIAPPPTANISRREPAPVSSNRDRPTSAGDIPRSPTPQHSPQPSAEFAPNAFSSPPPPPPSQVPASHAYDTGSSGPKWYDRIMDLVLGEDETQPKNRIILICSQCRLVNGQAPPGTQSLEQLGRWRCMACGSMNGSESAAEIAVKQAMGSPVKSEPESTPTSPAYNGASADSMSEKDDGQEEGVEDMDGEDRPSTPPAKTSTRTTRGQARQRKT</sequence>
<dbReference type="AlphaFoldDB" id="A0A2K1QPZ6"/>
<evidence type="ECO:0000313" key="4">
    <source>
        <dbReference type="EMBL" id="PNS17178.1"/>
    </source>
</evidence>
<dbReference type="InterPro" id="IPR019273">
    <property type="entry name" value="Lunapark_Znf"/>
</dbReference>
<keyword evidence="1" id="KW-0862">Zinc</keyword>
<feature type="region of interest" description="Disordered" evidence="2">
    <location>
        <begin position="314"/>
        <end position="385"/>
    </location>
</feature>
<keyword evidence="5" id="KW-1185">Reference proteome</keyword>
<dbReference type="PANTHER" id="PTHR22166:SF12">
    <property type="entry name" value="ENDOPLASMIC RETICULUM JUNCTION FORMATION PROTEIN LUNAPARK"/>
    <property type="match status" value="1"/>
</dbReference>
<dbReference type="STRING" id="2082308.A0A2K1QPZ6"/>
<comment type="function">
    <text evidence="1">Plays a role in determining ER morphology.</text>
</comment>
<name>A0A2K1QPZ6_9PEZI</name>
<feature type="compositionally biased region" description="Acidic residues" evidence="2">
    <location>
        <begin position="349"/>
        <end position="360"/>
    </location>
</feature>
<evidence type="ECO:0000256" key="2">
    <source>
        <dbReference type="SAM" id="MobiDB-lite"/>
    </source>
</evidence>
<dbReference type="InParanoid" id="A0A2K1QPZ6"/>